<keyword evidence="4" id="KW-1185">Reference proteome</keyword>
<dbReference type="GeneID" id="87808365"/>
<dbReference type="EMBL" id="CP086716">
    <property type="protein sequence ID" value="WOO81612.1"/>
    <property type="molecule type" value="Genomic_DNA"/>
</dbReference>
<gene>
    <name evidence="3" type="primary">pnbA_1</name>
    <name evidence="3" type="ORF">LOC62_03G005135</name>
</gene>
<dbReference type="PANTHER" id="PTHR45570">
    <property type="entry name" value="CARBOXYLIC ESTER HYDROLASE"/>
    <property type="match status" value="1"/>
</dbReference>
<evidence type="ECO:0000313" key="3">
    <source>
        <dbReference type="EMBL" id="WOO81612.1"/>
    </source>
</evidence>
<dbReference type="Pfam" id="PF00135">
    <property type="entry name" value="COesterase"/>
    <property type="match status" value="1"/>
</dbReference>
<proteinExistence type="predicted"/>
<dbReference type="InterPro" id="IPR029058">
    <property type="entry name" value="AB_hydrolase_fold"/>
</dbReference>
<evidence type="ECO:0000313" key="4">
    <source>
        <dbReference type="Proteomes" id="UP000827549"/>
    </source>
</evidence>
<evidence type="ECO:0000256" key="1">
    <source>
        <dbReference type="SAM" id="SignalP"/>
    </source>
</evidence>
<dbReference type="SUPFAM" id="SSF53474">
    <property type="entry name" value="alpha/beta-Hydrolases"/>
    <property type="match status" value="1"/>
</dbReference>
<sequence>MNLLSLAALLPALLLVSAAPSPRQACTLNWNGSSINGAAEGSVCRYAIRYGTAARWTDAVATSASVGKVCRKADKDRYGNTASVAPSCPQAGGATAGASQSEDCLYLTLYVPSGASALPVLAWVHGGSYFFGSDAAPGLDGAKLASSANIVVAEIQYRLGALGFLAPAQSPASADPNFGLRDIVLALNTLKARAGDYGGDGSKITLGGESTGASLIRALYGVPAAQGLFRSAILQSDPLNYGFSSTATTTKVRANFFTQRVFAPYSASTLAAWQAYPLSTILAAQAATISSAPNFIAGVPHQQPIRPTYGTNTLPSDPTAAFFSDPSTLPVSPANTPLLITNTADEGAGVVASGLPNAVPLNAATYTGVLATILDPARAATLSSPSGPYPLPSTDSGDTLRNTLSHVVSDGAWRCPARSLAANYAGAGGQVYVAEWTQGVKYPLNAGVSLCNGKVCHGDDIYPTFGTSPSPGALDAEASAAWGSFVNTQGISWNQFTSGSGVSGTDVHGIGGGAVGSCPDSYWGSQVQWDWQVYA</sequence>
<dbReference type="AlphaFoldDB" id="A0AAF1BIJ4"/>
<dbReference type="Proteomes" id="UP000827549">
    <property type="component" value="Chromosome 3"/>
</dbReference>
<feature type="chain" id="PRO_5042067708" evidence="1">
    <location>
        <begin position="19"/>
        <end position="535"/>
    </location>
</feature>
<name>A0AAF1BIJ4_9TREE</name>
<accession>A0AAF1BIJ4</accession>
<feature type="domain" description="Carboxylesterase type B" evidence="2">
    <location>
        <begin position="80"/>
        <end position="472"/>
    </location>
</feature>
<dbReference type="PANTHER" id="PTHR45570:SF1">
    <property type="entry name" value="CARBOXYLIC ESTER HYDROLASE"/>
    <property type="match status" value="1"/>
</dbReference>
<evidence type="ECO:0000259" key="2">
    <source>
        <dbReference type="Pfam" id="PF00135"/>
    </source>
</evidence>
<dbReference type="InterPro" id="IPR002018">
    <property type="entry name" value="CarbesteraseB"/>
</dbReference>
<dbReference type="RefSeq" id="XP_062627644.1">
    <property type="nucleotide sequence ID" value="XM_062771660.1"/>
</dbReference>
<protein>
    <submittedName>
        <fullName evidence="3">Para-nitrobenzyl esterase</fullName>
    </submittedName>
</protein>
<keyword evidence="1" id="KW-0732">Signal</keyword>
<dbReference type="Gene3D" id="3.40.50.1820">
    <property type="entry name" value="alpha/beta hydrolase"/>
    <property type="match status" value="1"/>
</dbReference>
<feature type="signal peptide" evidence="1">
    <location>
        <begin position="1"/>
        <end position="18"/>
    </location>
</feature>
<organism evidence="3 4">
    <name type="scientific">Vanrija pseudolonga</name>
    <dbReference type="NCBI Taxonomy" id="143232"/>
    <lineage>
        <taxon>Eukaryota</taxon>
        <taxon>Fungi</taxon>
        <taxon>Dikarya</taxon>
        <taxon>Basidiomycota</taxon>
        <taxon>Agaricomycotina</taxon>
        <taxon>Tremellomycetes</taxon>
        <taxon>Trichosporonales</taxon>
        <taxon>Trichosporonaceae</taxon>
        <taxon>Vanrija</taxon>
    </lineage>
</organism>
<reference evidence="3" key="1">
    <citation type="submission" date="2023-10" db="EMBL/GenBank/DDBJ databases">
        <authorList>
            <person name="Noh H."/>
        </authorList>
    </citation>
    <scope>NUCLEOTIDE SEQUENCE</scope>
    <source>
        <strain evidence="3">DUCC4014</strain>
    </source>
</reference>